<protein>
    <recommendedName>
        <fullName evidence="2">USP domain-containing protein</fullName>
    </recommendedName>
</protein>
<organism evidence="1">
    <name type="scientific">Spongospora subterranea</name>
    <dbReference type="NCBI Taxonomy" id="70186"/>
    <lineage>
        <taxon>Eukaryota</taxon>
        <taxon>Sar</taxon>
        <taxon>Rhizaria</taxon>
        <taxon>Endomyxa</taxon>
        <taxon>Phytomyxea</taxon>
        <taxon>Plasmodiophorida</taxon>
        <taxon>Plasmodiophoridae</taxon>
        <taxon>Spongospora</taxon>
    </lineage>
</organism>
<evidence type="ECO:0008006" key="2">
    <source>
        <dbReference type="Google" id="ProtNLM"/>
    </source>
</evidence>
<evidence type="ECO:0000313" key="1">
    <source>
        <dbReference type="EMBL" id="CRZ07610.1"/>
    </source>
</evidence>
<reference evidence="1" key="1">
    <citation type="submission" date="2015-04" db="EMBL/GenBank/DDBJ databases">
        <title>The genome sequence of the plant pathogenic Rhizarian Plasmodiophora brassicae reveals insights in its biotrophic life cycle and the origin of chitin synthesis.</title>
        <authorList>
            <person name="Schwelm A."/>
            <person name="Fogelqvist J."/>
            <person name="Knaust A."/>
            <person name="Julke S."/>
            <person name="Lilja T."/>
            <person name="Dhandapani V."/>
            <person name="Bonilla-Rosso G."/>
            <person name="Karlsson M."/>
            <person name="Shevchenko A."/>
            <person name="Choi S.R."/>
            <person name="Kim H.G."/>
            <person name="Park J.Y."/>
            <person name="Lim Y.P."/>
            <person name="Ludwig-Muller J."/>
            <person name="Dixelius C."/>
        </authorList>
    </citation>
    <scope>NUCLEOTIDE SEQUENCE</scope>
    <source>
        <tissue evidence="1">Potato root galls</tissue>
    </source>
</reference>
<proteinExistence type="predicted"/>
<name>A0A0H5R098_9EUKA</name>
<accession>A0A0H5R098</accession>
<sequence length="178" mass="19776">MGCRVHLVLIFSYKTVKCCKGHLLDSCESIWPILEVRDQQIDSKEPSLQAVLSTLMTGFDEEFHRCCTLPGCDAAMQIETLTIKKLPTSVMFISLPVGVPVECSDEVLLSDEPWGLLGRISATTATGGHFFVHVKRDEPGKMPGFYHYDDLTNGGRAVFDEKPINFKANSVYVAYGKK</sequence>
<dbReference type="AlphaFoldDB" id="A0A0H5R098"/>
<dbReference type="EMBL" id="HACM01007168">
    <property type="protein sequence ID" value="CRZ07610.1"/>
    <property type="molecule type" value="Transcribed_RNA"/>
</dbReference>